<evidence type="ECO:0000313" key="2">
    <source>
        <dbReference type="EMBL" id="OTF80470.1"/>
    </source>
</evidence>
<evidence type="ECO:0000313" key="3">
    <source>
        <dbReference type="Proteomes" id="UP000194236"/>
    </source>
</evidence>
<dbReference type="AlphaFoldDB" id="A0A1Y3BHQ7"/>
<proteinExistence type="predicted"/>
<keyword evidence="1" id="KW-0175">Coiled coil</keyword>
<protein>
    <submittedName>
        <fullName evidence="2">Uncharacterized protein</fullName>
    </submittedName>
</protein>
<feature type="coiled-coil region" evidence="1">
    <location>
        <begin position="64"/>
        <end position="105"/>
    </location>
</feature>
<gene>
    <name evidence="2" type="ORF">BLA29_002124</name>
</gene>
<evidence type="ECO:0000256" key="1">
    <source>
        <dbReference type="SAM" id="Coils"/>
    </source>
</evidence>
<name>A0A1Y3BHQ7_EURMA</name>
<dbReference type="OrthoDB" id="10022108at2759"/>
<comment type="caution">
    <text evidence="2">The sequence shown here is derived from an EMBL/GenBank/DDBJ whole genome shotgun (WGS) entry which is preliminary data.</text>
</comment>
<keyword evidence="3" id="KW-1185">Reference proteome</keyword>
<sequence>MAGSPTTLSETLDYLRNLINSHGNTKIAISDHKEHFQSIITILEDIESTLADNFEEKKKIQAIYIQQQQDLRQLFDENKQLKAAINQQPDEIERLKDEITEIKARKYDEIFGKKHGSNLNANASPTFADIAKNNLPQMNKPIQRKNHVVIITPKDDNLSKDSNQTIAIVKEKMNTKTTLDNGLRIERFQPVSNKKCIIKCNSDEDVEKICNILNNDDKIIAKKPIKKNPRIMIVGISKDIPRQDIPVLIKAQNPNVKEFLEHNNDDYMKIIFDKQDRVGTKSPKQQNIITMDKATTILCQNVQHSRAGTQQILINAESYKSPILCVQEPYTFGDKACGLTGYNVLSSTNPKTVIATAIPNVLLIQQFTTSNCASSKEIDYYDKRSKRLTSSKEVNELVEAMTDSIIMICERTLPRNKPGKRSIYWYNDELKEKQQMCKRLRRKWKRSNNQYLKEIHLSNYLECRKEYKNQLISAKKASIRQFFTVQDNTSVWKQVYKW</sequence>
<dbReference type="Proteomes" id="UP000194236">
    <property type="component" value="Unassembled WGS sequence"/>
</dbReference>
<reference evidence="2 3" key="1">
    <citation type="submission" date="2017-03" db="EMBL/GenBank/DDBJ databases">
        <title>Genome Survey of Euroglyphus maynei.</title>
        <authorList>
            <person name="Arlian L.G."/>
            <person name="Morgan M.S."/>
            <person name="Rider S.D."/>
        </authorList>
    </citation>
    <scope>NUCLEOTIDE SEQUENCE [LARGE SCALE GENOMIC DNA]</scope>
    <source>
        <strain evidence="2">Arlian Lab</strain>
        <tissue evidence="2">Whole body</tissue>
    </source>
</reference>
<organism evidence="2 3">
    <name type="scientific">Euroglyphus maynei</name>
    <name type="common">Mayne's house dust mite</name>
    <dbReference type="NCBI Taxonomy" id="6958"/>
    <lineage>
        <taxon>Eukaryota</taxon>
        <taxon>Metazoa</taxon>
        <taxon>Ecdysozoa</taxon>
        <taxon>Arthropoda</taxon>
        <taxon>Chelicerata</taxon>
        <taxon>Arachnida</taxon>
        <taxon>Acari</taxon>
        <taxon>Acariformes</taxon>
        <taxon>Sarcoptiformes</taxon>
        <taxon>Astigmata</taxon>
        <taxon>Psoroptidia</taxon>
        <taxon>Analgoidea</taxon>
        <taxon>Pyroglyphidae</taxon>
        <taxon>Pyroglyphinae</taxon>
        <taxon>Euroglyphus</taxon>
    </lineage>
</organism>
<accession>A0A1Y3BHQ7</accession>
<dbReference type="EMBL" id="MUJZ01018080">
    <property type="protein sequence ID" value="OTF80470.1"/>
    <property type="molecule type" value="Genomic_DNA"/>
</dbReference>
<feature type="non-terminal residue" evidence="2">
    <location>
        <position position="498"/>
    </location>
</feature>